<evidence type="ECO:0000313" key="1">
    <source>
        <dbReference type="EMBL" id="SLN54870.1"/>
    </source>
</evidence>
<dbReference type="EMBL" id="FWFQ01000022">
    <property type="protein sequence ID" value="SLN54870.1"/>
    <property type="molecule type" value="Genomic_DNA"/>
</dbReference>
<keyword evidence="2" id="KW-1185">Reference proteome</keyword>
<protein>
    <submittedName>
        <fullName evidence="1">Uncharacterized protein</fullName>
    </submittedName>
</protein>
<sequence length="91" mass="9876">MSNITNNLELENARIVDDAFVQADFRATIDGSDKNLLVEAELVPGSNSVNIDKATWSASGECAMDFVARHYDAIQPMLKTMLSETPASDLA</sequence>
<dbReference type="Proteomes" id="UP000193409">
    <property type="component" value="Unassembled WGS sequence"/>
</dbReference>
<proteinExistence type="predicted"/>
<evidence type="ECO:0000313" key="2">
    <source>
        <dbReference type="Proteomes" id="UP000193409"/>
    </source>
</evidence>
<dbReference type="RefSeq" id="WP_085869412.1">
    <property type="nucleotide sequence ID" value="NZ_FWFQ01000022.1"/>
</dbReference>
<dbReference type="OrthoDB" id="7869322at2"/>
<organism evidence="1 2">
    <name type="scientific">Pseudoruegeria aquimaris</name>
    <dbReference type="NCBI Taxonomy" id="393663"/>
    <lineage>
        <taxon>Bacteria</taxon>
        <taxon>Pseudomonadati</taxon>
        <taxon>Pseudomonadota</taxon>
        <taxon>Alphaproteobacteria</taxon>
        <taxon>Rhodobacterales</taxon>
        <taxon>Roseobacteraceae</taxon>
        <taxon>Pseudoruegeria</taxon>
    </lineage>
</organism>
<reference evidence="1 2" key="1">
    <citation type="submission" date="2017-03" db="EMBL/GenBank/DDBJ databases">
        <authorList>
            <person name="Afonso C.L."/>
            <person name="Miller P.J."/>
            <person name="Scott M.A."/>
            <person name="Spackman E."/>
            <person name="Goraichik I."/>
            <person name="Dimitrov K.M."/>
            <person name="Suarez D.L."/>
            <person name="Swayne D.E."/>
        </authorList>
    </citation>
    <scope>NUCLEOTIDE SEQUENCE [LARGE SCALE GENOMIC DNA]</scope>
    <source>
        <strain evidence="1 2">CECT 7680</strain>
    </source>
</reference>
<dbReference type="AlphaFoldDB" id="A0A1Y5T6J7"/>
<gene>
    <name evidence="1" type="ORF">PSA7680_02881</name>
</gene>
<name>A0A1Y5T6J7_9RHOB</name>
<accession>A0A1Y5T6J7</accession>